<dbReference type="SUPFAM" id="SSF89360">
    <property type="entry name" value="HesB-like domain"/>
    <property type="match status" value="1"/>
</dbReference>
<dbReference type="EMBL" id="CP019454">
    <property type="protein sequence ID" value="AUW93144.1"/>
    <property type="molecule type" value="Genomic_DNA"/>
</dbReference>
<protein>
    <recommendedName>
        <fullName evidence="1">Core domain-containing protein</fullName>
    </recommendedName>
</protein>
<dbReference type="PANTHER" id="PTHR43011:SF1">
    <property type="entry name" value="IRON-SULFUR CLUSTER ASSEMBLY 2 HOMOLOG, MITOCHONDRIAL"/>
    <property type="match status" value="1"/>
</dbReference>
<gene>
    <name evidence="2" type="ORF">BXT84_03565</name>
</gene>
<dbReference type="Pfam" id="PF01521">
    <property type="entry name" value="Fe-S_biosyn"/>
    <property type="match status" value="1"/>
</dbReference>
<reference evidence="2 3" key="1">
    <citation type="journal article" date="2019" name="Sci. Rep.">
        <title>Sulfobacillus thermotolerans: new insights into resistance and metabolic capacities of acidophilic chemolithotrophs.</title>
        <authorList>
            <person name="Panyushkina A.E."/>
            <person name="Babenko V.V."/>
            <person name="Nikitina A.S."/>
            <person name="Selezneva O.V."/>
            <person name="Tsaplina I.A."/>
            <person name="Letarova M.A."/>
            <person name="Kostryukova E.S."/>
            <person name="Letarov A.V."/>
        </authorList>
    </citation>
    <scope>NUCLEOTIDE SEQUENCE [LARGE SCALE GENOMIC DNA]</scope>
    <source>
        <strain evidence="2 3">Kr1</strain>
    </source>
</reference>
<dbReference type="InterPro" id="IPR000361">
    <property type="entry name" value="ATAP_core_dom"/>
</dbReference>
<dbReference type="InterPro" id="IPR035903">
    <property type="entry name" value="HesB-like_dom_sf"/>
</dbReference>
<evidence type="ECO:0000259" key="1">
    <source>
        <dbReference type="Pfam" id="PF01521"/>
    </source>
</evidence>
<proteinExistence type="predicted"/>
<sequence length="109" mass="11554">MGVQLKVTARAEKVLGEMGKKPLAAYIRISAGTSCGCGKTGFKMQWDDHKRFGDTIIKTAGAPLLVDRQTKGYLQGGTIDYSHDMVSKGFRITTAASTGTSCGCGHSHS</sequence>
<organism evidence="2 3">
    <name type="scientific">Sulfobacillus thermotolerans</name>
    <dbReference type="NCBI Taxonomy" id="338644"/>
    <lineage>
        <taxon>Bacteria</taxon>
        <taxon>Bacillati</taxon>
        <taxon>Bacillota</taxon>
        <taxon>Clostridia</taxon>
        <taxon>Eubacteriales</taxon>
        <taxon>Clostridiales Family XVII. Incertae Sedis</taxon>
        <taxon>Sulfobacillus</taxon>
    </lineage>
</organism>
<dbReference type="PANTHER" id="PTHR43011">
    <property type="entry name" value="IRON-SULFUR CLUSTER ASSEMBLY 2 HOMOLOG, MITOCHONDRIAL"/>
    <property type="match status" value="1"/>
</dbReference>
<dbReference type="Gene3D" id="2.60.300.12">
    <property type="entry name" value="HesB-like domain"/>
    <property type="match status" value="1"/>
</dbReference>
<accession>A0ABM6RP44</accession>
<feature type="domain" description="Core" evidence="1">
    <location>
        <begin position="4"/>
        <end position="105"/>
    </location>
</feature>
<dbReference type="Proteomes" id="UP000325292">
    <property type="component" value="Chromosome"/>
</dbReference>
<evidence type="ECO:0000313" key="2">
    <source>
        <dbReference type="EMBL" id="AUW93144.1"/>
    </source>
</evidence>
<keyword evidence="3" id="KW-1185">Reference proteome</keyword>
<name>A0ABM6RP44_9FIRM</name>
<evidence type="ECO:0000313" key="3">
    <source>
        <dbReference type="Proteomes" id="UP000325292"/>
    </source>
</evidence>